<keyword evidence="1 2" id="KW-0238">DNA-binding</keyword>
<dbReference type="PROSITE" id="PS50977">
    <property type="entry name" value="HTH_TETR_2"/>
    <property type="match status" value="1"/>
</dbReference>
<gene>
    <name evidence="4" type="ORF">PTI45_00151</name>
</gene>
<dbReference type="PANTHER" id="PTHR43479">
    <property type="entry name" value="ACREF/ENVCD OPERON REPRESSOR-RELATED"/>
    <property type="match status" value="1"/>
</dbReference>
<dbReference type="STRING" id="1886670.PTI45_00151"/>
<evidence type="ECO:0000259" key="3">
    <source>
        <dbReference type="PROSITE" id="PS50977"/>
    </source>
</evidence>
<evidence type="ECO:0000256" key="1">
    <source>
        <dbReference type="ARBA" id="ARBA00023125"/>
    </source>
</evidence>
<dbReference type="AlphaFoldDB" id="A0A1E3LBW3"/>
<name>A0A1E3LBW3_9BACL</name>
<dbReference type="Gene3D" id="1.10.357.10">
    <property type="entry name" value="Tetracycline Repressor, domain 2"/>
    <property type="match status" value="1"/>
</dbReference>
<dbReference type="RefSeq" id="WP_069325638.1">
    <property type="nucleotide sequence ID" value="NZ_MDER01000002.1"/>
</dbReference>
<dbReference type="Pfam" id="PF00440">
    <property type="entry name" value="TetR_N"/>
    <property type="match status" value="1"/>
</dbReference>
<evidence type="ECO:0000313" key="4">
    <source>
        <dbReference type="EMBL" id="ODP30430.1"/>
    </source>
</evidence>
<dbReference type="InterPro" id="IPR009057">
    <property type="entry name" value="Homeodomain-like_sf"/>
</dbReference>
<dbReference type="EMBL" id="MDER01000002">
    <property type="protein sequence ID" value="ODP30430.1"/>
    <property type="molecule type" value="Genomic_DNA"/>
</dbReference>
<reference evidence="4 5" key="1">
    <citation type="submission" date="2016-08" db="EMBL/GenBank/DDBJ databases">
        <title>Genome sequencing of Paenibacillus sp. TI45-13ar, isolated from Korean traditional nuruk.</title>
        <authorList>
            <person name="Kim S.-J."/>
        </authorList>
    </citation>
    <scope>NUCLEOTIDE SEQUENCE [LARGE SCALE GENOMIC DNA]</scope>
    <source>
        <strain evidence="4 5">TI45-13ar</strain>
    </source>
</reference>
<evidence type="ECO:0000313" key="5">
    <source>
        <dbReference type="Proteomes" id="UP000094578"/>
    </source>
</evidence>
<dbReference type="SUPFAM" id="SSF46689">
    <property type="entry name" value="Homeodomain-like"/>
    <property type="match status" value="1"/>
</dbReference>
<proteinExistence type="predicted"/>
<accession>A0A1E3LBW3</accession>
<protein>
    <submittedName>
        <fullName evidence="4">HTH-type dhaKLM operon transcriptional activator DhaS</fullName>
    </submittedName>
</protein>
<comment type="caution">
    <text evidence="4">The sequence shown here is derived from an EMBL/GenBank/DDBJ whole genome shotgun (WGS) entry which is preliminary data.</text>
</comment>
<feature type="DNA-binding region" description="H-T-H motif" evidence="2">
    <location>
        <begin position="33"/>
        <end position="52"/>
    </location>
</feature>
<feature type="domain" description="HTH tetR-type" evidence="3">
    <location>
        <begin position="10"/>
        <end position="70"/>
    </location>
</feature>
<organism evidence="4 5">
    <name type="scientific">Paenibacillus nuruki</name>
    <dbReference type="NCBI Taxonomy" id="1886670"/>
    <lineage>
        <taxon>Bacteria</taxon>
        <taxon>Bacillati</taxon>
        <taxon>Bacillota</taxon>
        <taxon>Bacilli</taxon>
        <taxon>Bacillales</taxon>
        <taxon>Paenibacillaceae</taxon>
        <taxon>Paenibacillus</taxon>
    </lineage>
</organism>
<dbReference type="Proteomes" id="UP000094578">
    <property type="component" value="Unassembled WGS sequence"/>
</dbReference>
<keyword evidence="5" id="KW-1185">Reference proteome</keyword>
<sequence>MEKQQDPRVLRTRQLIRESFIELLQSIQFESITIKDIAQKATINRATFYTHYEDKYALLDEVIEQAFKEMIPEQVIHAEALTEEIGDQIILLTYRYIVDFHQTCRLDSKSIATLVDSQIKGMLQKTIEDILSKEKENHQYIEILAAITSSAIYSATYQWFRLEKNSHADLLLDIVRPYIMRGLSKQL</sequence>
<evidence type="ECO:0000256" key="2">
    <source>
        <dbReference type="PROSITE-ProRule" id="PRU00335"/>
    </source>
</evidence>
<dbReference type="PANTHER" id="PTHR43479:SF7">
    <property type="entry name" value="TETR-FAMILY TRANSCRIPTIONAL REGULATOR"/>
    <property type="match status" value="1"/>
</dbReference>
<dbReference type="GO" id="GO:0003677">
    <property type="term" value="F:DNA binding"/>
    <property type="evidence" value="ECO:0007669"/>
    <property type="project" value="UniProtKB-UniRule"/>
</dbReference>
<dbReference type="InterPro" id="IPR050624">
    <property type="entry name" value="HTH-type_Tx_Regulator"/>
</dbReference>
<dbReference type="InterPro" id="IPR001647">
    <property type="entry name" value="HTH_TetR"/>
</dbReference>
<dbReference type="PATRIC" id="fig|1886670.3.peg.152"/>